<reference evidence="2" key="1">
    <citation type="journal article" date="2022" name="bioRxiv">
        <title>Sequencing and chromosome-scale assembly of the giantPleurodeles waltlgenome.</title>
        <authorList>
            <person name="Brown T."/>
            <person name="Elewa A."/>
            <person name="Iarovenko S."/>
            <person name="Subramanian E."/>
            <person name="Araus A.J."/>
            <person name="Petzold A."/>
            <person name="Susuki M."/>
            <person name="Suzuki K.-i.T."/>
            <person name="Hayashi T."/>
            <person name="Toyoda A."/>
            <person name="Oliveira C."/>
            <person name="Osipova E."/>
            <person name="Leigh N.D."/>
            <person name="Simon A."/>
            <person name="Yun M.H."/>
        </authorList>
    </citation>
    <scope>NUCLEOTIDE SEQUENCE</scope>
    <source>
        <strain evidence="2">20211129_DDA</strain>
        <tissue evidence="2">Liver</tissue>
    </source>
</reference>
<dbReference type="Gene3D" id="1.20.5.1700">
    <property type="match status" value="1"/>
</dbReference>
<organism evidence="2 3">
    <name type="scientific">Pleurodeles waltl</name>
    <name type="common">Iberian ribbed newt</name>
    <dbReference type="NCBI Taxonomy" id="8319"/>
    <lineage>
        <taxon>Eukaryota</taxon>
        <taxon>Metazoa</taxon>
        <taxon>Chordata</taxon>
        <taxon>Craniata</taxon>
        <taxon>Vertebrata</taxon>
        <taxon>Euteleostomi</taxon>
        <taxon>Amphibia</taxon>
        <taxon>Batrachia</taxon>
        <taxon>Caudata</taxon>
        <taxon>Salamandroidea</taxon>
        <taxon>Salamandridae</taxon>
        <taxon>Pleurodelinae</taxon>
        <taxon>Pleurodeles</taxon>
    </lineage>
</organism>
<dbReference type="Proteomes" id="UP001066276">
    <property type="component" value="Chromosome 10"/>
</dbReference>
<sequence>MEQLLGVLRDDLSALRQELATTVKELKGEVTELGQRVDTVERTCDRQEEELDHHRQEIIALQDSNRDLQYRLDDLEKRSRRSNVHIGGVPVQAIMGPLEGFVIRLFKHVVPALDDQDIILDHTHRTGRPSQSLGQLQDILTCLHYYKQKEQILTEVHDKNTKYFEGPKLYLFQDLSSQTL</sequence>
<dbReference type="EMBL" id="JANPWB010000014">
    <property type="protein sequence ID" value="KAJ1097930.1"/>
    <property type="molecule type" value="Genomic_DNA"/>
</dbReference>
<comment type="caution">
    <text evidence="2">The sequence shown here is derived from an EMBL/GenBank/DDBJ whole genome shotgun (WGS) entry which is preliminary data.</text>
</comment>
<keyword evidence="1" id="KW-0175">Coiled coil</keyword>
<feature type="coiled-coil region" evidence="1">
    <location>
        <begin position="9"/>
        <end position="78"/>
    </location>
</feature>
<proteinExistence type="predicted"/>
<keyword evidence="3" id="KW-1185">Reference proteome</keyword>
<accession>A0AAV7M537</accession>
<gene>
    <name evidence="2" type="ORF">NDU88_003046</name>
</gene>
<dbReference type="PANTHER" id="PTHR11505">
    <property type="entry name" value="L1 TRANSPOSABLE ELEMENT-RELATED"/>
    <property type="match status" value="1"/>
</dbReference>
<evidence type="ECO:0000256" key="1">
    <source>
        <dbReference type="SAM" id="Coils"/>
    </source>
</evidence>
<name>A0AAV7M537_PLEWA</name>
<evidence type="ECO:0000313" key="2">
    <source>
        <dbReference type="EMBL" id="KAJ1097930.1"/>
    </source>
</evidence>
<dbReference type="InterPro" id="IPR004244">
    <property type="entry name" value="Transposase_22"/>
</dbReference>
<dbReference type="AlphaFoldDB" id="A0AAV7M537"/>
<evidence type="ECO:0000313" key="3">
    <source>
        <dbReference type="Proteomes" id="UP001066276"/>
    </source>
</evidence>
<protein>
    <submittedName>
        <fullName evidence="2">Uncharacterized protein</fullName>
    </submittedName>
</protein>
<dbReference type="Gene3D" id="3.30.70.1820">
    <property type="entry name" value="L1 transposable element, RRM domain"/>
    <property type="match status" value="1"/>
</dbReference>